<dbReference type="GO" id="GO:0043190">
    <property type="term" value="C:ATP-binding cassette (ABC) transporter complex"/>
    <property type="evidence" value="ECO:0007669"/>
    <property type="project" value="InterPro"/>
</dbReference>
<sequence length="372" mass="37595">MKRSTLGRAAIPAAIVLSLGLSSCAANEGGAGSTSTDTASSGASSTGAELTGTLNGAGSSAQQAAQQAWIAGITASSPDLQVNYDPQGSGAGRTQFLSGAVQFAGSDAYLKAEELTQAQTRCKGGSAIDIPNYVSPIAIAYNLEGVEDLKLSPQVIAQIFDGKITTWNDPAITALNSGVTLPSTAINTVHRADESGTTQNFTDYLAKASGGAWSYPAAQKWPASGGEAAQGTSGVVAAIKATAGSIGYADESQAKDLGHVNVQVGSAFVAPTAEAAAKALDEATPASGRPDGDIALDVNRTPTATDAYPVILVSYLIGCTSYENAADATNVKGYFTYVTSEEGQEAAAKAAGSAPISDSLREQITKSLELIK</sequence>
<dbReference type="RefSeq" id="WP_147926599.1">
    <property type="nucleotide sequence ID" value="NZ_VKAC01000006.1"/>
</dbReference>
<evidence type="ECO:0000256" key="7">
    <source>
        <dbReference type="SAM" id="SignalP"/>
    </source>
</evidence>
<organism evidence="9 10">
    <name type="scientific">Quadrisphaera setariae</name>
    <dbReference type="NCBI Taxonomy" id="2593304"/>
    <lineage>
        <taxon>Bacteria</taxon>
        <taxon>Bacillati</taxon>
        <taxon>Actinomycetota</taxon>
        <taxon>Actinomycetes</taxon>
        <taxon>Kineosporiales</taxon>
        <taxon>Kineosporiaceae</taxon>
        <taxon>Quadrisphaera</taxon>
    </lineage>
</organism>
<comment type="similarity">
    <text evidence="1 4">Belongs to the PstS family.</text>
</comment>
<protein>
    <recommendedName>
        <fullName evidence="4">Phosphate-binding protein</fullName>
    </recommendedName>
</protein>
<dbReference type="InterPro" id="IPR024370">
    <property type="entry name" value="PBP_domain"/>
</dbReference>
<evidence type="ECO:0000256" key="5">
    <source>
        <dbReference type="PIRSR" id="PIRSR002756-1"/>
    </source>
</evidence>
<feature type="binding site" evidence="5">
    <location>
        <position position="89"/>
    </location>
    <ligand>
        <name>phosphate</name>
        <dbReference type="ChEBI" id="CHEBI:43474"/>
    </ligand>
</feature>
<feature type="binding site" evidence="5">
    <location>
        <begin position="59"/>
        <end position="61"/>
    </location>
    <ligand>
        <name>phosphate</name>
        <dbReference type="ChEBI" id="CHEBI:43474"/>
    </ligand>
</feature>
<evidence type="ECO:0000256" key="4">
    <source>
        <dbReference type="PIRNR" id="PIRNR002756"/>
    </source>
</evidence>
<feature type="binding site" evidence="5">
    <location>
        <position position="107"/>
    </location>
    <ligand>
        <name>phosphate</name>
        <dbReference type="ChEBI" id="CHEBI:43474"/>
    </ligand>
</feature>
<dbReference type="GO" id="GO:0042301">
    <property type="term" value="F:phosphate ion binding"/>
    <property type="evidence" value="ECO:0007669"/>
    <property type="project" value="InterPro"/>
</dbReference>
<feature type="signal peptide" evidence="7">
    <location>
        <begin position="1"/>
        <end position="25"/>
    </location>
</feature>
<comment type="caution">
    <text evidence="9">The sequence shown here is derived from an EMBL/GenBank/DDBJ whole genome shotgun (WGS) entry which is preliminary data.</text>
</comment>
<dbReference type="AlphaFoldDB" id="A0A5C8ZEC8"/>
<proteinExistence type="inferred from homology"/>
<feature type="domain" description="PBP" evidence="8">
    <location>
        <begin position="44"/>
        <end position="342"/>
    </location>
</feature>
<dbReference type="PANTHER" id="PTHR42996">
    <property type="entry name" value="PHOSPHATE-BINDING PROTEIN PSTS"/>
    <property type="match status" value="1"/>
</dbReference>
<dbReference type="SUPFAM" id="SSF53850">
    <property type="entry name" value="Periplasmic binding protein-like II"/>
    <property type="match status" value="1"/>
</dbReference>
<feature type="chain" id="PRO_5023112214" description="Phosphate-binding protein" evidence="7">
    <location>
        <begin position="26"/>
        <end position="372"/>
    </location>
</feature>
<accession>A0A5C8ZEC8</accession>
<evidence type="ECO:0000313" key="9">
    <source>
        <dbReference type="EMBL" id="TXR56167.1"/>
    </source>
</evidence>
<evidence type="ECO:0000256" key="2">
    <source>
        <dbReference type="ARBA" id="ARBA00022448"/>
    </source>
</evidence>
<dbReference type="PIRSF" id="PIRSF002756">
    <property type="entry name" value="PstS"/>
    <property type="match status" value="1"/>
</dbReference>
<keyword evidence="3 4" id="KW-0592">Phosphate transport</keyword>
<dbReference type="PANTHER" id="PTHR42996:SF1">
    <property type="entry name" value="PHOSPHATE-BINDING PROTEIN PSTS"/>
    <property type="match status" value="1"/>
</dbReference>
<keyword evidence="10" id="KW-1185">Reference proteome</keyword>
<dbReference type="InterPro" id="IPR050962">
    <property type="entry name" value="Phosphate-bind_PstS"/>
</dbReference>
<dbReference type="Gene3D" id="3.40.190.10">
    <property type="entry name" value="Periplasmic binding protein-like II"/>
    <property type="match status" value="2"/>
</dbReference>
<feature type="binding site" evidence="5">
    <location>
        <begin position="195"/>
        <end position="197"/>
    </location>
    <ligand>
        <name>phosphate</name>
        <dbReference type="ChEBI" id="CHEBI:43474"/>
    </ligand>
</feature>
<keyword evidence="7" id="KW-0732">Signal</keyword>
<dbReference type="InterPro" id="IPR005673">
    <property type="entry name" value="ABC_phos-bd_PstS"/>
</dbReference>
<feature type="compositionally biased region" description="Low complexity" evidence="6">
    <location>
        <begin position="33"/>
        <end position="57"/>
    </location>
</feature>
<dbReference type="PROSITE" id="PS51257">
    <property type="entry name" value="PROKAR_LIPOPROTEIN"/>
    <property type="match status" value="1"/>
</dbReference>
<evidence type="ECO:0000256" key="6">
    <source>
        <dbReference type="SAM" id="MobiDB-lite"/>
    </source>
</evidence>
<dbReference type="EMBL" id="VKAC01000006">
    <property type="protein sequence ID" value="TXR56167.1"/>
    <property type="molecule type" value="Genomic_DNA"/>
</dbReference>
<dbReference type="GO" id="GO:0035435">
    <property type="term" value="P:phosphate ion transmembrane transport"/>
    <property type="evidence" value="ECO:0007669"/>
    <property type="project" value="InterPro"/>
</dbReference>
<evidence type="ECO:0000256" key="1">
    <source>
        <dbReference type="ARBA" id="ARBA00008725"/>
    </source>
</evidence>
<dbReference type="NCBIfam" id="TIGR00975">
    <property type="entry name" value="3a0107s03"/>
    <property type="match status" value="1"/>
</dbReference>
<evidence type="ECO:0000313" key="10">
    <source>
        <dbReference type="Proteomes" id="UP000321234"/>
    </source>
</evidence>
<gene>
    <name evidence="9" type="primary">pstS</name>
    <name evidence="9" type="ORF">FMM08_12135</name>
</gene>
<keyword evidence="2 4" id="KW-0813">Transport</keyword>
<evidence type="ECO:0000256" key="3">
    <source>
        <dbReference type="ARBA" id="ARBA00022592"/>
    </source>
</evidence>
<evidence type="ECO:0000259" key="8">
    <source>
        <dbReference type="Pfam" id="PF12849"/>
    </source>
</evidence>
<dbReference type="Proteomes" id="UP000321234">
    <property type="component" value="Unassembled WGS sequence"/>
</dbReference>
<dbReference type="CDD" id="cd13565">
    <property type="entry name" value="PBP2_PstS"/>
    <property type="match status" value="1"/>
</dbReference>
<reference evidence="9 10" key="1">
    <citation type="submission" date="2019-07" db="EMBL/GenBank/DDBJ databases">
        <title>Quadrisphaera sp. strain DD2A genome sequencing and assembly.</title>
        <authorList>
            <person name="Kim I."/>
        </authorList>
    </citation>
    <scope>NUCLEOTIDE SEQUENCE [LARGE SCALE GENOMIC DNA]</scope>
    <source>
        <strain evidence="9 10">DD2A</strain>
    </source>
</reference>
<feature type="region of interest" description="Disordered" evidence="6">
    <location>
        <begin position="30"/>
        <end position="57"/>
    </location>
</feature>
<name>A0A5C8ZEC8_9ACTN</name>
<dbReference type="OrthoDB" id="9801510at2"/>
<dbReference type="Pfam" id="PF12849">
    <property type="entry name" value="PBP_like_2"/>
    <property type="match status" value="1"/>
</dbReference>